<dbReference type="Gene3D" id="3.80.10.10">
    <property type="entry name" value="Ribonuclease Inhibitor"/>
    <property type="match status" value="2"/>
</dbReference>
<dbReference type="Proteomes" id="UP001153069">
    <property type="component" value="Unassembled WGS sequence"/>
</dbReference>
<accession>A0A9N8H8V1</accession>
<dbReference type="AlphaFoldDB" id="A0A9N8H8V1"/>
<evidence type="ECO:0000313" key="1">
    <source>
        <dbReference type="EMBL" id="CAB9503590.1"/>
    </source>
</evidence>
<name>A0A9N8H8V1_9STRA</name>
<keyword evidence="2" id="KW-1185">Reference proteome</keyword>
<protein>
    <submittedName>
        <fullName evidence="1">Uncharacterized protein</fullName>
    </submittedName>
</protein>
<dbReference type="InterPro" id="IPR032675">
    <property type="entry name" value="LRR_dom_sf"/>
</dbReference>
<reference evidence="1" key="1">
    <citation type="submission" date="2020-06" db="EMBL/GenBank/DDBJ databases">
        <authorList>
            <consortium name="Plant Systems Biology data submission"/>
        </authorList>
    </citation>
    <scope>NUCLEOTIDE SEQUENCE</scope>
    <source>
        <strain evidence="1">D6</strain>
    </source>
</reference>
<gene>
    <name evidence="1" type="ORF">SEMRO_170_G075480.1</name>
</gene>
<proteinExistence type="predicted"/>
<dbReference type="EMBL" id="CAICTM010000169">
    <property type="protein sequence ID" value="CAB9503590.1"/>
    <property type="molecule type" value="Genomic_DNA"/>
</dbReference>
<dbReference type="SUPFAM" id="SSF52047">
    <property type="entry name" value="RNI-like"/>
    <property type="match status" value="1"/>
</dbReference>
<sequence>MADHYSQTLSLDIGSRDDLSSALECLQTIVESNQRSTLPRNLRIRSKAYNETGARQHEDTLVWVLFSGTYLGDRQWGCWPLVSLTVEDLLFEIPVTALSLILQQTRNTLVSLHLCNVYLQGDHGEALAEAIKDHPILEKIFLKDLELTFTGLCDQEGFRDFIRFLSTCPQLTSVSLDIRIPRGQRLESFCVALEELWSFSSSLKHLSVQQPFHVLKGIRQVVHNIRRRRPPSWLEVNRYGQSFLRTQRTIHTIINSLATNSTLESLSLAVWRHNLLSFAEALKHNRTLRRLELHLEEQNLRGVPEMPPCVAMSFAKALKDNDTLEYLVIHGDESVLTANKVLQLNLAINRAGRKRLLNGMASYQEWIETIIANRDKLDIVFFFLAVNPAVLLVPLQRIPRRRSLLKLKY</sequence>
<comment type="caution">
    <text evidence="1">The sequence shown here is derived from an EMBL/GenBank/DDBJ whole genome shotgun (WGS) entry which is preliminary data.</text>
</comment>
<organism evidence="1 2">
    <name type="scientific">Seminavis robusta</name>
    <dbReference type="NCBI Taxonomy" id="568900"/>
    <lineage>
        <taxon>Eukaryota</taxon>
        <taxon>Sar</taxon>
        <taxon>Stramenopiles</taxon>
        <taxon>Ochrophyta</taxon>
        <taxon>Bacillariophyta</taxon>
        <taxon>Bacillariophyceae</taxon>
        <taxon>Bacillariophycidae</taxon>
        <taxon>Naviculales</taxon>
        <taxon>Naviculaceae</taxon>
        <taxon>Seminavis</taxon>
    </lineage>
</organism>
<evidence type="ECO:0000313" key="2">
    <source>
        <dbReference type="Proteomes" id="UP001153069"/>
    </source>
</evidence>